<evidence type="ECO:0000256" key="2">
    <source>
        <dbReference type="ARBA" id="ARBA00022448"/>
    </source>
</evidence>
<feature type="signal peptide" evidence="4">
    <location>
        <begin position="1"/>
        <end position="20"/>
    </location>
</feature>
<reference evidence="6" key="1">
    <citation type="submission" date="2016-09" db="EMBL/GenBank/DDBJ databases">
        <authorList>
            <person name="Varghese N."/>
            <person name="Submissions S."/>
        </authorList>
    </citation>
    <scope>NUCLEOTIDE SEQUENCE [LARGE SCALE GENOMIC DNA]</scope>
    <source>
        <strain evidence="6">ANC 4466</strain>
    </source>
</reference>
<accession>A0A240E4E4</accession>
<dbReference type="PANTHER" id="PTHR34596">
    <property type="entry name" value="CHITOPORIN"/>
    <property type="match status" value="1"/>
</dbReference>
<dbReference type="RefSeq" id="WP_228150329.1">
    <property type="nucleotide sequence ID" value="NZ_BAABHT010000020.1"/>
</dbReference>
<dbReference type="GO" id="GO:0015288">
    <property type="term" value="F:porin activity"/>
    <property type="evidence" value="ECO:0007669"/>
    <property type="project" value="TreeGrafter"/>
</dbReference>
<evidence type="ECO:0000256" key="3">
    <source>
        <dbReference type="ARBA" id="ARBA00022729"/>
    </source>
</evidence>
<dbReference type="InterPro" id="IPR005318">
    <property type="entry name" value="OM_porin_bac"/>
</dbReference>
<sequence>MKRITVIIMAGCVLPLNSQANDFIEQSTASLTSRNYYLDRNFTNNNTLSGAQDWAQGFIFNFKSGYTEGKIGVGLDIQGLTSIKLHADPDYLGSGLLPTNSTTRERSNTASEIGITAKLKYQDTELKAGTVHPWNPVIFGSVSRLLPQTFQGISFDSKDFDNLELTAGYIEHVNHRDSTNHEDLSNIAFNGRFKAASSDHFNYIGGKYQFSPSTQTGLYYAIAKDIYEQSAFTFKKTSALQDHLNLITDIRLWNSQENGQALAGKIDNTLLTANLGFNYHQHTLTLSTMQNFGSTAHPYLSGGEVLIFIDGWSTDFLNPKEKVYAIRYDYDFKSYIPGLKFMTRYTRGDHINLPHLGGTNLHEDSLDFDLHYVIPTGKFKGLGLRGRYGIYDNNFSQNATFKPAHETRINIDYTWKFK</sequence>
<dbReference type="PANTHER" id="PTHR34596:SF2">
    <property type="entry name" value="CHITOPORIN"/>
    <property type="match status" value="1"/>
</dbReference>
<evidence type="ECO:0000256" key="4">
    <source>
        <dbReference type="SAM" id="SignalP"/>
    </source>
</evidence>
<dbReference type="AlphaFoldDB" id="A0A240E4E4"/>
<keyword evidence="6" id="KW-1185">Reference proteome</keyword>
<keyword evidence="3 4" id="KW-0732">Signal</keyword>
<proteinExistence type="inferred from homology"/>
<evidence type="ECO:0000256" key="1">
    <source>
        <dbReference type="ARBA" id="ARBA00009075"/>
    </source>
</evidence>
<evidence type="ECO:0000313" key="6">
    <source>
        <dbReference type="Proteomes" id="UP000219042"/>
    </source>
</evidence>
<comment type="similarity">
    <text evidence="1">Belongs to the outer membrane porin (Opr) (TC 1.B.25) family.</text>
</comment>
<dbReference type="InterPro" id="IPR023614">
    <property type="entry name" value="Porin_dom_sf"/>
</dbReference>
<evidence type="ECO:0000313" key="5">
    <source>
        <dbReference type="EMBL" id="SNX43133.1"/>
    </source>
</evidence>
<gene>
    <name evidence="5" type="ORF">SAMN05421731_101167</name>
</gene>
<organism evidence="5 6">
    <name type="scientific">Acinetobacter puyangensis</name>
    <dbReference type="NCBI Taxonomy" id="1096779"/>
    <lineage>
        <taxon>Bacteria</taxon>
        <taxon>Pseudomonadati</taxon>
        <taxon>Pseudomonadota</taxon>
        <taxon>Gammaproteobacteria</taxon>
        <taxon>Moraxellales</taxon>
        <taxon>Moraxellaceae</taxon>
        <taxon>Acinetobacter</taxon>
    </lineage>
</organism>
<keyword evidence="2" id="KW-0813">Transport</keyword>
<name>A0A240E4E4_9GAMM</name>
<feature type="chain" id="PRO_5013280748" evidence="4">
    <location>
        <begin position="21"/>
        <end position="418"/>
    </location>
</feature>
<dbReference type="Pfam" id="PF03573">
    <property type="entry name" value="OprD"/>
    <property type="match status" value="1"/>
</dbReference>
<protein>
    <submittedName>
        <fullName evidence="5">Outer membrane porin, OprD family</fullName>
    </submittedName>
</protein>
<dbReference type="Gene3D" id="2.40.160.10">
    <property type="entry name" value="Porin"/>
    <property type="match status" value="1"/>
</dbReference>
<dbReference type="EMBL" id="OANT01000001">
    <property type="protein sequence ID" value="SNX43133.1"/>
    <property type="molecule type" value="Genomic_DNA"/>
</dbReference>
<dbReference type="Proteomes" id="UP000219042">
    <property type="component" value="Unassembled WGS sequence"/>
</dbReference>
<dbReference type="GO" id="GO:0016020">
    <property type="term" value="C:membrane"/>
    <property type="evidence" value="ECO:0007669"/>
    <property type="project" value="InterPro"/>
</dbReference>